<sequence>MSVTIPEEETLTGVLNIPGVNGFTLTNKLGEVLHSSIDEEEVNEFIAFLTGMLPAIGESAQLGIIQGAICKSPQTGNILMISKDNLSLGITTESRSRMHEINQQVDALLHWN</sequence>
<keyword evidence="2" id="KW-1185">Reference proteome</keyword>
<protein>
    <recommendedName>
        <fullName evidence="3">Roadblock/LAMTOR2 domain-containing protein</fullName>
    </recommendedName>
</protein>
<evidence type="ECO:0000313" key="1">
    <source>
        <dbReference type="EMBL" id="QTR45664.1"/>
    </source>
</evidence>
<proteinExistence type="predicted"/>
<dbReference type="RefSeq" id="WP_210222062.1">
    <property type="nucleotide sequence ID" value="NZ_CP072801.1"/>
</dbReference>
<accession>A0ABX7WPT3</accession>
<name>A0ABX7WPT3_9GAMM</name>
<evidence type="ECO:0000313" key="2">
    <source>
        <dbReference type="Proteomes" id="UP000672039"/>
    </source>
</evidence>
<dbReference type="Proteomes" id="UP000672039">
    <property type="component" value="Chromosome"/>
</dbReference>
<gene>
    <name evidence="1" type="ORF">J9253_16900</name>
</gene>
<reference evidence="1 2" key="1">
    <citation type="submission" date="2021-04" db="EMBL/GenBank/DDBJ databases">
        <title>Genomics, taxonomy and metabolism of representatives of sulfur bacteria of the genus Thiothrix: Thiothrix fructosivorans QT, Thiothrix unzii A1T and three new species, Thiothrix subterranea sp. nov., Thiothrix litoralis sp. nov. and 'Candidatus Thiothrix anitrata' sp. nov.</title>
        <authorList>
            <person name="Ravin N.V."/>
            <person name="Smolyakov D."/>
            <person name="Rudenko T.S."/>
            <person name="Mardanov A.V."/>
            <person name="Beletsky A.V."/>
            <person name="Markov N.D."/>
            <person name="Fomenkov A.I."/>
            <person name="Roberts R.J."/>
            <person name="Karnachuk O.V."/>
            <person name="Novikov A."/>
            <person name="Grabovich M.Y."/>
        </authorList>
    </citation>
    <scope>NUCLEOTIDE SEQUENCE [LARGE SCALE GENOMIC DNA]</scope>
    <source>
        <strain evidence="1 2">AS</strain>
    </source>
</reference>
<organism evidence="1 2">
    <name type="scientific">Thiothrix litoralis</name>
    <dbReference type="NCBI Taxonomy" id="2891210"/>
    <lineage>
        <taxon>Bacteria</taxon>
        <taxon>Pseudomonadati</taxon>
        <taxon>Pseudomonadota</taxon>
        <taxon>Gammaproteobacteria</taxon>
        <taxon>Thiotrichales</taxon>
        <taxon>Thiotrichaceae</taxon>
        <taxon>Thiothrix</taxon>
    </lineage>
</organism>
<dbReference type="EMBL" id="CP072801">
    <property type="protein sequence ID" value="QTR45664.1"/>
    <property type="molecule type" value="Genomic_DNA"/>
</dbReference>
<evidence type="ECO:0008006" key="3">
    <source>
        <dbReference type="Google" id="ProtNLM"/>
    </source>
</evidence>